<reference evidence="2 3" key="1">
    <citation type="submission" date="2016-07" db="EMBL/GenBank/DDBJ databases">
        <title>Multiple horizontal gene transfer events from other fungi enriched the ability of initially mycotrophic Trichoderma (Ascomycota) to feed on dead plant biomass.</title>
        <authorList>
            <consortium name="DOE Joint Genome Institute"/>
            <person name="Aerts A."/>
            <person name="Atanasova L."/>
            <person name="Chenthamara K."/>
            <person name="Zhang J."/>
            <person name="Grujic M."/>
            <person name="Henrissat B."/>
            <person name="Kuo A."/>
            <person name="Salamov A."/>
            <person name="Lipzen A."/>
            <person name="Labutti K."/>
            <person name="Barry K."/>
            <person name="Miao Y."/>
            <person name="Rahimi M.J."/>
            <person name="Shen Q."/>
            <person name="Grigoriev I.V."/>
            <person name="Kubicek C.P."/>
            <person name="Druzhinina I.S."/>
        </authorList>
    </citation>
    <scope>NUCLEOTIDE SEQUENCE [LARGE SCALE GENOMIC DNA]</scope>
    <source>
        <strain evidence="2 3">ATCC 18648</strain>
    </source>
</reference>
<evidence type="ECO:0000313" key="2">
    <source>
        <dbReference type="EMBL" id="PTB81521.1"/>
    </source>
</evidence>
<dbReference type="EMBL" id="KZ679126">
    <property type="protein sequence ID" value="PTB81521.1"/>
    <property type="molecule type" value="Genomic_DNA"/>
</dbReference>
<evidence type="ECO:0000313" key="3">
    <source>
        <dbReference type="Proteomes" id="UP000240760"/>
    </source>
</evidence>
<evidence type="ECO:0000256" key="1">
    <source>
        <dbReference type="SAM" id="MobiDB-lite"/>
    </source>
</evidence>
<feature type="region of interest" description="Disordered" evidence="1">
    <location>
        <begin position="59"/>
        <end position="85"/>
    </location>
</feature>
<gene>
    <name evidence="2" type="ORF">M440DRAFT_566</name>
</gene>
<keyword evidence="3" id="KW-1185">Reference proteome</keyword>
<protein>
    <submittedName>
        <fullName evidence="2">Uncharacterized protein</fullName>
    </submittedName>
</protein>
<dbReference type="AlphaFoldDB" id="A0A2T4CIW6"/>
<dbReference type="Proteomes" id="UP000240760">
    <property type="component" value="Unassembled WGS sequence"/>
</dbReference>
<accession>A0A2T4CIW6</accession>
<proteinExistence type="predicted"/>
<name>A0A2T4CIW6_TRILO</name>
<sequence length="85" mass="9231">MALERGRPPLKDLEGPRPGRAVWELEPWSNWSCRVLVVGCVDALLCPSGLAVLGDDREAAAGRPRRQRPTAIGLSVQLKRAGTET</sequence>
<organism evidence="2 3">
    <name type="scientific">Trichoderma longibrachiatum ATCC 18648</name>
    <dbReference type="NCBI Taxonomy" id="983965"/>
    <lineage>
        <taxon>Eukaryota</taxon>
        <taxon>Fungi</taxon>
        <taxon>Dikarya</taxon>
        <taxon>Ascomycota</taxon>
        <taxon>Pezizomycotina</taxon>
        <taxon>Sordariomycetes</taxon>
        <taxon>Hypocreomycetidae</taxon>
        <taxon>Hypocreales</taxon>
        <taxon>Hypocreaceae</taxon>
        <taxon>Trichoderma</taxon>
    </lineage>
</organism>